<comment type="caution">
    <text evidence="1">The sequence shown here is derived from an EMBL/GenBank/DDBJ whole genome shotgun (WGS) entry which is preliminary data.</text>
</comment>
<organism evidence="1 2">
    <name type="scientific">Gossypium davidsonii</name>
    <name type="common">Davidson's cotton</name>
    <name type="synonym">Gossypium klotzschianum subsp. davidsonii</name>
    <dbReference type="NCBI Taxonomy" id="34287"/>
    <lineage>
        <taxon>Eukaryota</taxon>
        <taxon>Viridiplantae</taxon>
        <taxon>Streptophyta</taxon>
        <taxon>Embryophyta</taxon>
        <taxon>Tracheophyta</taxon>
        <taxon>Spermatophyta</taxon>
        <taxon>Magnoliopsida</taxon>
        <taxon>eudicotyledons</taxon>
        <taxon>Gunneridae</taxon>
        <taxon>Pentapetalae</taxon>
        <taxon>rosids</taxon>
        <taxon>malvids</taxon>
        <taxon>Malvales</taxon>
        <taxon>Malvaceae</taxon>
        <taxon>Malvoideae</taxon>
        <taxon>Gossypium</taxon>
    </lineage>
</organism>
<accession>A0A7J8TKA8</accession>
<protein>
    <submittedName>
        <fullName evidence="1">Uncharacterized protein</fullName>
    </submittedName>
</protein>
<proteinExistence type="predicted"/>
<reference evidence="1 2" key="1">
    <citation type="journal article" date="2019" name="Genome Biol. Evol.">
        <title>Insights into the evolution of the New World diploid cottons (Gossypium, subgenus Houzingenia) based on genome sequencing.</title>
        <authorList>
            <person name="Grover C.E."/>
            <person name="Arick M.A. 2nd"/>
            <person name="Thrash A."/>
            <person name="Conover J.L."/>
            <person name="Sanders W.S."/>
            <person name="Peterson D.G."/>
            <person name="Frelichowski J.E."/>
            <person name="Scheffler J.A."/>
            <person name="Scheffler B.E."/>
            <person name="Wendel J.F."/>
        </authorList>
    </citation>
    <scope>NUCLEOTIDE SEQUENCE [LARGE SCALE GENOMIC DNA]</scope>
    <source>
        <strain evidence="1">27</strain>
        <tissue evidence="1">Leaf</tissue>
    </source>
</reference>
<dbReference type="EMBL" id="JABFAC010250887">
    <property type="protein sequence ID" value="MBA0638600.1"/>
    <property type="molecule type" value="Genomic_DNA"/>
</dbReference>
<evidence type="ECO:0000313" key="2">
    <source>
        <dbReference type="Proteomes" id="UP000593561"/>
    </source>
</evidence>
<dbReference type="Proteomes" id="UP000593561">
    <property type="component" value="Unassembled WGS sequence"/>
</dbReference>
<keyword evidence="2" id="KW-1185">Reference proteome</keyword>
<dbReference type="AlphaFoldDB" id="A0A7J8TKA8"/>
<name>A0A7J8TKA8_GOSDV</name>
<gene>
    <name evidence="1" type="ORF">Godav_029145</name>
</gene>
<evidence type="ECO:0000313" key="1">
    <source>
        <dbReference type="EMBL" id="MBA0638600.1"/>
    </source>
</evidence>
<sequence>MDVPKPERFKGARSARDVDNFLSTGEKRGGNAIGTWEEFLREVKKQFYPQYSENEAWGKESPNFL</sequence>